<evidence type="ECO:0000313" key="6">
    <source>
        <dbReference type="EMBL" id="CAG8002142.1"/>
    </source>
</evidence>
<protein>
    <submittedName>
        <fullName evidence="6">Uncharacterized protein</fullName>
    </submittedName>
</protein>
<dbReference type="Proteomes" id="UP001153618">
    <property type="component" value="Unassembled WGS sequence"/>
</dbReference>
<dbReference type="AlphaFoldDB" id="A0A9W4HG67"/>
<keyword evidence="4 5" id="KW-0472">Membrane</keyword>
<evidence type="ECO:0000256" key="5">
    <source>
        <dbReference type="SAM" id="Phobius"/>
    </source>
</evidence>
<dbReference type="PANTHER" id="PTHR31465">
    <property type="entry name" value="PROTEIN RTA1-RELATED"/>
    <property type="match status" value="1"/>
</dbReference>
<proteinExistence type="predicted"/>
<dbReference type="InterPro" id="IPR007568">
    <property type="entry name" value="RTA1"/>
</dbReference>
<accession>A0A9W4HG67</accession>
<dbReference type="GO" id="GO:0016020">
    <property type="term" value="C:membrane"/>
    <property type="evidence" value="ECO:0007669"/>
    <property type="project" value="UniProtKB-SubCell"/>
</dbReference>
<name>A0A9W4HG67_PENOL</name>
<evidence type="ECO:0000256" key="2">
    <source>
        <dbReference type="ARBA" id="ARBA00022692"/>
    </source>
</evidence>
<feature type="transmembrane region" description="Helical" evidence="5">
    <location>
        <begin position="12"/>
        <end position="33"/>
    </location>
</feature>
<gene>
    <name evidence="6" type="ORF">POLS_LOCUS1887</name>
</gene>
<evidence type="ECO:0000256" key="4">
    <source>
        <dbReference type="ARBA" id="ARBA00023136"/>
    </source>
</evidence>
<dbReference type="Pfam" id="PF04479">
    <property type="entry name" value="RTA1"/>
    <property type="match status" value="1"/>
</dbReference>
<feature type="transmembrane region" description="Helical" evidence="5">
    <location>
        <begin position="107"/>
        <end position="129"/>
    </location>
</feature>
<evidence type="ECO:0000313" key="7">
    <source>
        <dbReference type="Proteomes" id="UP001153618"/>
    </source>
</evidence>
<keyword evidence="3 5" id="KW-1133">Transmembrane helix</keyword>
<feature type="transmembrane region" description="Helical" evidence="5">
    <location>
        <begin position="149"/>
        <end position="173"/>
    </location>
</feature>
<dbReference type="EMBL" id="CAJVOS010000012">
    <property type="protein sequence ID" value="CAG8002142.1"/>
    <property type="molecule type" value="Genomic_DNA"/>
</dbReference>
<comment type="caution">
    <text evidence="6">The sequence shown here is derived from an EMBL/GenBank/DDBJ whole genome shotgun (WGS) entry which is preliminary data.</text>
</comment>
<organism evidence="6 7">
    <name type="scientific">Penicillium olsonii</name>
    <dbReference type="NCBI Taxonomy" id="99116"/>
    <lineage>
        <taxon>Eukaryota</taxon>
        <taxon>Fungi</taxon>
        <taxon>Dikarya</taxon>
        <taxon>Ascomycota</taxon>
        <taxon>Pezizomycotina</taxon>
        <taxon>Eurotiomycetes</taxon>
        <taxon>Eurotiomycetidae</taxon>
        <taxon>Eurotiales</taxon>
        <taxon>Aspergillaceae</taxon>
        <taxon>Penicillium</taxon>
    </lineage>
</organism>
<feature type="transmembrane region" description="Helical" evidence="5">
    <location>
        <begin position="70"/>
        <end position="95"/>
    </location>
</feature>
<feature type="transmembrane region" description="Helical" evidence="5">
    <location>
        <begin position="232"/>
        <end position="254"/>
    </location>
</feature>
<evidence type="ECO:0000256" key="3">
    <source>
        <dbReference type="ARBA" id="ARBA00022989"/>
    </source>
</evidence>
<keyword evidence="7" id="KW-1185">Reference proteome</keyword>
<sequence length="280" mass="31504">MADERNIYGYNPSLPAAVIFIILFGSSTGYHCYQLAKARCWYFIPFVIGGILQILGYICRAASHDNYYGVTLYALQTTFILIAPPLYAASVYMILGRTITYLHAEKLSLVRVGWMTKFFVAGDVISFLMQCTGGGLMSTGDNHDLGSNITIGGLIVQLLFFGFFVVVTGVFHFRISRNPTSKSRADRELTSGQGFRQRNWFTIIIGLYLVSFLILVRSIFRLIEYIQGYGGYIMTTEVFMYIFDAVLMWGAMVVENIYHPAEILGNGKGENEGYEETMQL</sequence>
<feature type="transmembrane region" description="Helical" evidence="5">
    <location>
        <begin position="200"/>
        <end position="220"/>
    </location>
</feature>
<reference evidence="6" key="1">
    <citation type="submission" date="2021-07" db="EMBL/GenBank/DDBJ databases">
        <authorList>
            <person name="Branca A.L. A."/>
        </authorList>
    </citation>
    <scope>NUCLEOTIDE SEQUENCE</scope>
</reference>
<evidence type="ECO:0000256" key="1">
    <source>
        <dbReference type="ARBA" id="ARBA00004141"/>
    </source>
</evidence>
<dbReference type="OrthoDB" id="3358017at2759"/>
<keyword evidence="2 5" id="KW-0812">Transmembrane</keyword>
<comment type="subcellular location">
    <subcellularLocation>
        <location evidence="1">Membrane</location>
        <topology evidence="1">Multi-pass membrane protein</topology>
    </subcellularLocation>
</comment>
<dbReference type="PANTHER" id="PTHR31465:SF1">
    <property type="entry name" value="PROTEIN RTA1-RELATED"/>
    <property type="match status" value="1"/>
</dbReference>
<feature type="transmembrane region" description="Helical" evidence="5">
    <location>
        <begin position="40"/>
        <end position="58"/>
    </location>
</feature>